<name>A0A4R4QEW4_9ACTN</name>
<dbReference type="OrthoDB" id="597632at2"/>
<evidence type="ECO:0000256" key="1">
    <source>
        <dbReference type="SAM" id="MobiDB-lite"/>
    </source>
</evidence>
<gene>
    <name evidence="2" type="ORF">E1261_04730</name>
</gene>
<organism evidence="2 3">
    <name type="scientific">Kribbella albertanoniae</name>
    <dbReference type="NCBI Taxonomy" id="1266829"/>
    <lineage>
        <taxon>Bacteria</taxon>
        <taxon>Bacillati</taxon>
        <taxon>Actinomycetota</taxon>
        <taxon>Actinomycetes</taxon>
        <taxon>Propionibacteriales</taxon>
        <taxon>Kribbellaceae</taxon>
        <taxon>Kribbella</taxon>
    </lineage>
</organism>
<feature type="compositionally biased region" description="Low complexity" evidence="1">
    <location>
        <begin position="72"/>
        <end position="89"/>
    </location>
</feature>
<dbReference type="AlphaFoldDB" id="A0A4R4QEW4"/>
<dbReference type="Pfam" id="PF03640">
    <property type="entry name" value="Lipoprotein_15"/>
    <property type="match status" value="1"/>
</dbReference>
<dbReference type="Proteomes" id="UP000295075">
    <property type="component" value="Unassembled WGS sequence"/>
</dbReference>
<dbReference type="EMBL" id="SMKA01000010">
    <property type="protein sequence ID" value="TDC34058.1"/>
    <property type="molecule type" value="Genomic_DNA"/>
</dbReference>
<dbReference type="InterPro" id="IPR005297">
    <property type="entry name" value="Lipoprotein_repeat"/>
</dbReference>
<protein>
    <recommendedName>
        <fullName evidence="4">Lipoprotein</fullName>
    </recommendedName>
</protein>
<dbReference type="PANTHER" id="PTHR39335">
    <property type="entry name" value="BLL4220 PROTEIN"/>
    <property type="match status" value="1"/>
</dbReference>
<reference evidence="2 3" key="1">
    <citation type="submission" date="2019-03" db="EMBL/GenBank/DDBJ databases">
        <title>Draft genome sequences of novel Actinobacteria.</title>
        <authorList>
            <person name="Sahin N."/>
            <person name="Ay H."/>
            <person name="Saygin H."/>
        </authorList>
    </citation>
    <scope>NUCLEOTIDE SEQUENCE [LARGE SCALE GENOMIC DNA]</scope>
    <source>
        <strain evidence="2 3">JCM 30547</strain>
    </source>
</reference>
<comment type="caution">
    <text evidence="2">The sequence shown here is derived from an EMBL/GenBank/DDBJ whole genome shotgun (WGS) entry which is preliminary data.</text>
</comment>
<dbReference type="PANTHER" id="PTHR39335:SF1">
    <property type="entry name" value="BLL4220 PROTEIN"/>
    <property type="match status" value="1"/>
</dbReference>
<dbReference type="GO" id="GO:0043448">
    <property type="term" value="P:alkane catabolic process"/>
    <property type="evidence" value="ECO:0007669"/>
    <property type="project" value="TreeGrafter"/>
</dbReference>
<evidence type="ECO:0008006" key="4">
    <source>
        <dbReference type="Google" id="ProtNLM"/>
    </source>
</evidence>
<accession>A0A4R4QEW4</accession>
<sequence length="217" mass="21702">MLWVIGATVAVTCFSPVVGDVVTSAPVPVVAPPAVGASDEPTIAPSGQPSAEPSGPPSAVPGSESPGEPSVGTGALPPTEAPGTTPPGDDGTERAVVVKGGTTKLGPTAVDAEGFTLYLSTLDGTDPPVSVCNTKTCLSAWKPVYVRDGAPVAGAGVEQSKLGTVVRRDKDVQATLGGWPLYRFAKDQKPGDVLGEGLKGTWHAISPEGKKAVASTP</sequence>
<feature type="region of interest" description="Disordered" evidence="1">
    <location>
        <begin position="36"/>
        <end position="94"/>
    </location>
</feature>
<evidence type="ECO:0000313" key="3">
    <source>
        <dbReference type="Proteomes" id="UP000295075"/>
    </source>
</evidence>
<proteinExistence type="predicted"/>
<keyword evidence="3" id="KW-1185">Reference proteome</keyword>
<evidence type="ECO:0000313" key="2">
    <source>
        <dbReference type="EMBL" id="TDC34058.1"/>
    </source>
</evidence>